<proteinExistence type="inferred from homology"/>
<dbReference type="NCBIfam" id="TIGR02093">
    <property type="entry name" value="P_ylase"/>
    <property type="match status" value="1"/>
</dbReference>
<dbReference type="GO" id="GO:0004645">
    <property type="term" value="F:1,4-alpha-oligoglucan phosphorylase activity"/>
    <property type="evidence" value="ECO:0007669"/>
    <property type="project" value="UniProtKB-EC"/>
</dbReference>
<dbReference type="EC" id="2.4.1.1" evidence="9"/>
<evidence type="ECO:0000313" key="11">
    <source>
        <dbReference type="Proteomes" id="UP001629536"/>
    </source>
</evidence>
<dbReference type="RefSeq" id="WP_408126080.1">
    <property type="nucleotide sequence ID" value="NZ_JBFNFH010000001.1"/>
</dbReference>
<evidence type="ECO:0000256" key="6">
    <source>
        <dbReference type="ARBA" id="ARBA00022898"/>
    </source>
</evidence>
<name>A0ABW9F4Y0_9FIRM</name>
<keyword evidence="7 9" id="KW-0119">Carbohydrate metabolism</keyword>
<keyword evidence="5 9" id="KW-0808">Transferase</keyword>
<evidence type="ECO:0000256" key="2">
    <source>
        <dbReference type="ARBA" id="ARBA00001933"/>
    </source>
</evidence>
<comment type="function">
    <text evidence="9">Allosteric enzyme that catalyzes the rate-limiting step in glycogen catabolism, the phosphorolytic cleavage of glycogen to produce glucose-1-phosphate, and plays a central role in maintaining cellular and organismal glucose homeostasis.</text>
</comment>
<dbReference type="PROSITE" id="PS00102">
    <property type="entry name" value="PHOSPHORYLASE"/>
    <property type="match status" value="1"/>
</dbReference>
<dbReference type="Gene3D" id="3.40.50.2000">
    <property type="entry name" value="Glycogen Phosphorylase B"/>
    <property type="match status" value="2"/>
</dbReference>
<dbReference type="InterPro" id="IPR011833">
    <property type="entry name" value="Glycg_phsphrylas"/>
</dbReference>
<evidence type="ECO:0000256" key="1">
    <source>
        <dbReference type="ARBA" id="ARBA00001275"/>
    </source>
</evidence>
<dbReference type="PANTHER" id="PTHR11468">
    <property type="entry name" value="GLYCOGEN PHOSPHORYLASE"/>
    <property type="match status" value="1"/>
</dbReference>
<evidence type="ECO:0000256" key="8">
    <source>
        <dbReference type="ARBA" id="ARBA00025174"/>
    </source>
</evidence>
<comment type="catalytic activity">
    <reaction evidence="1 9">
        <text>[(1-&gt;4)-alpha-D-glucosyl](n) + phosphate = [(1-&gt;4)-alpha-D-glucosyl](n-1) + alpha-D-glucose 1-phosphate</text>
        <dbReference type="Rhea" id="RHEA:41732"/>
        <dbReference type="Rhea" id="RHEA-COMP:9584"/>
        <dbReference type="Rhea" id="RHEA-COMP:9586"/>
        <dbReference type="ChEBI" id="CHEBI:15444"/>
        <dbReference type="ChEBI" id="CHEBI:43474"/>
        <dbReference type="ChEBI" id="CHEBI:58601"/>
        <dbReference type="EC" id="2.4.1.1"/>
    </reaction>
</comment>
<comment type="similarity">
    <text evidence="3 9">Belongs to the glycogen phosphorylase family.</text>
</comment>
<organism evidence="10 11">
    <name type="scientific">Helcococcus bovis</name>
    <dbReference type="NCBI Taxonomy" id="3153252"/>
    <lineage>
        <taxon>Bacteria</taxon>
        <taxon>Bacillati</taxon>
        <taxon>Bacillota</taxon>
        <taxon>Tissierellia</taxon>
        <taxon>Tissierellales</taxon>
        <taxon>Peptoniphilaceae</taxon>
        <taxon>Helcococcus</taxon>
    </lineage>
</organism>
<keyword evidence="4 9" id="KW-0328">Glycosyltransferase</keyword>
<keyword evidence="6 9" id="KW-0663">Pyridoxal phosphate</keyword>
<dbReference type="PIRSF" id="PIRSF000460">
    <property type="entry name" value="Pprylas_GlgP"/>
    <property type="match status" value="1"/>
</dbReference>
<comment type="cofactor">
    <cofactor evidence="2 9">
        <name>pyridoxal 5'-phosphate</name>
        <dbReference type="ChEBI" id="CHEBI:597326"/>
    </cofactor>
</comment>
<evidence type="ECO:0000313" key="10">
    <source>
        <dbReference type="EMBL" id="MFM1524148.1"/>
    </source>
</evidence>
<dbReference type="CDD" id="cd04300">
    <property type="entry name" value="GT35_Glycogen_Phosphorylase"/>
    <property type="match status" value="1"/>
</dbReference>
<dbReference type="Proteomes" id="UP001629536">
    <property type="component" value="Unassembled WGS sequence"/>
</dbReference>
<evidence type="ECO:0000256" key="4">
    <source>
        <dbReference type="ARBA" id="ARBA00022676"/>
    </source>
</evidence>
<dbReference type="Pfam" id="PF00343">
    <property type="entry name" value="Phosphorylase"/>
    <property type="match status" value="1"/>
</dbReference>
<dbReference type="InterPro" id="IPR035090">
    <property type="entry name" value="Pyridoxal_P_attach_site"/>
</dbReference>
<comment type="function">
    <text evidence="8">Phosphorylase is an important allosteric enzyme in carbohydrate metabolism. Enzymes from different sources differ in their regulatory mechanisms and in their natural substrates. However, all known phosphorylases share catalytic and structural properties.</text>
</comment>
<accession>A0ABW9F4Y0</accession>
<comment type="caution">
    <text evidence="10">The sequence shown here is derived from an EMBL/GenBank/DDBJ whole genome shotgun (WGS) entry which is preliminary data.</text>
</comment>
<reference evidence="10 11" key="1">
    <citation type="journal article" date="2024" name="Front. Microbiol.">
        <title>Pangenomic and biochemical analyses of Helcococcus ovis reveal widespread tetracycline resistance and a novel bacterial species, Helcococcus bovis.</title>
        <authorList>
            <person name="Cunha F."/>
            <person name="Zhai Y."/>
            <person name="Casaro S."/>
            <person name="Jones K.L."/>
            <person name="Hernandez M."/>
            <person name="Bisinotto R.S."/>
            <person name="Kariyawasam S."/>
            <person name="Brown M.B."/>
            <person name="Phillips A."/>
            <person name="Jeong K.C."/>
            <person name="Galvao K.N."/>
        </authorList>
    </citation>
    <scope>NUCLEOTIDE SEQUENCE [LARGE SCALE GENOMIC DNA]</scope>
    <source>
        <strain evidence="10 11">KG197</strain>
    </source>
</reference>
<dbReference type="SUPFAM" id="SSF53756">
    <property type="entry name" value="UDP-Glycosyltransferase/glycogen phosphorylase"/>
    <property type="match status" value="1"/>
</dbReference>
<protein>
    <recommendedName>
        <fullName evidence="9">Alpha-1,4 glucan phosphorylase</fullName>
        <ecNumber evidence="9">2.4.1.1</ecNumber>
    </recommendedName>
</protein>
<dbReference type="InterPro" id="IPR000811">
    <property type="entry name" value="Glyco_trans_35"/>
</dbReference>
<keyword evidence="11" id="KW-1185">Reference proteome</keyword>
<evidence type="ECO:0000256" key="9">
    <source>
        <dbReference type="RuleBase" id="RU000587"/>
    </source>
</evidence>
<gene>
    <name evidence="10" type="ORF">ABGF40_00500</name>
</gene>
<evidence type="ECO:0000256" key="3">
    <source>
        <dbReference type="ARBA" id="ARBA00006047"/>
    </source>
</evidence>
<evidence type="ECO:0000256" key="5">
    <source>
        <dbReference type="ARBA" id="ARBA00022679"/>
    </source>
</evidence>
<dbReference type="EMBL" id="JBFNFH010000001">
    <property type="protein sequence ID" value="MFM1524148.1"/>
    <property type="molecule type" value="Genomic_DNA"/>
</dbReference>
<evidence type="ECO:0000256" key="7">
    <source>
        <dbReference type="ARBA" id="ARBA00023277"/>
    </source>
</evidence>
<dbReference type="PANTHER" id="PTHR11468:SF3">
    <property type="entry name" value="GLYCOGEN PHOSPHORYLASE, LIVER FORM"/>
    <property type="match status" value="1"/>
</dbReference>
<sequence>MKKLNREQFIEKFKSNLEQKYVKSFEDSTKFEKYHALSDTIMDMISKDWIETNKKNKTERNAFYFSAEFLIGRSLGNNLLNLGIIDEVKDILKELDIDFDEIEDEEDDAALGNGGLGRLAACFMESGATEGLNLHGYGVRYSQGIFKQRFENGFQLEEGDSWVARGDFWSLRKESESQIVSFRNFKVKAVPYDVPVVGYENGVVNTLRLWQSEAIKNDGFDFQDFNDFRYDESVSEKNRAEDITRVLYPNDNIRQGKLLRLLQQYFFVSASLQEIVQKYKRLHPEDKNFSQFHKYHVFQLNDTHPVIAIPELIRILLDEENLSWEDAFGLATKVFAFTNHTVLQEALEKWNLDLIHEVSPRAVDIIKEIDKRLLQSLQEKGYSLEEMEPYRIVKNEMVEMAFLATYVSTSINGVAELHTIILKKETLNQWFKLYPEKFNNKTNGVTPRRWLQYANPQLTSYIDELLKSEDWKQDMTKLKGLEKFADDVKVLDKLNEIKFEKKVQLAKYIKKYEGVEIDPNSIFDIQIKRLHEYKRQLLNALHILHLYYELKANPTLDMHPVTFIFGAKAAPGYFRAKGIIKFINEISKLINNDPEINGKIKVVFIQNYRVSYAEKLFPAADVSEQISTAGKEASGTGNMKFMMNGTPTLGTMDGANVEIFREAGLENNFLFGRTEEEINELANNYNPVNIYNSDERIKRVVDALLKEEGISDDGTNHFLDIYNSLVDPKDGNRADVYYLLEDFASYVEAHKRVDEAYRDRRGYARKGLINIANSGLFSSDRTIRQYGEEIWKL</sequence>